<gene>
    <name evidence="2" type="ORF">ED312_08595</name>
</gene>
<feature type="chain" id="PRO_5018147639" evidence="1">
    <location>
        <begin position="22"/>
        <end position="108"/>
    </location>
</feature>
<dbReference type="OrthoDB" id="9924058at2"/>
<dbReference type="RefSeq" id="WP_123215594.1">
    <property type="nucleotide sequence ID" value="NZ_RJTM01000059.1"/>
</dbReference>
<accession>A0A3N0EKS4</accession>
<name>A0A3N0EKS4_SINP1</name>
<evidence type="ECO:0000256" key="1">
    <source>
        <dbReference type="SAM" id="SignalP"/>
    </source>
</evidence>
<reference evidence="2 3" key="1">
    <citation type="submission" date="2018-10" db="EMBL/GenBank/DDBJ databases">
        <title>Sinomicrobium pectinilyticum sp. nov., a pectinase-producing bacterium isolated from alkaline and saline soil, and emended description of the genus Sinomicrobium.</title>
        <authorList>
            <person name="Cheng B."/>
            <person name="Li C."/>
            <person name="Lai Q."/>
            <person name="Du M."/>
            <person name="Shao Z."/>
            <person name="Xu P."/>
            <person name="Yang C."/>
        </authorList>
    </citation>
    <scope>NUCLEOTIDE SEQUENCE [LARGE SCALE GENOMIC DNA]</scope>
    <source>
        <strain evidence="2 3">5DNS001</strain>
    </source>
</reference>
<comment type="caution">
    <text evidence="2">The sequence shown here is derived from an EMBL/GenBank/DDBJ whole genome shotgun (WGS) entry which is preliminary data.</text>
</comment>
<evidence type="ECO:0000313" key="3">
    <source>
        <dbReference type="Proteomes" id="UP000267469"/>
    </source>
</evidence>
<feature type="signal peptide" evidence="1">
    <location>
        <begin position="1"/>
        <end position="21"/>
    </location>
</feature>
<dbReference type="AlphaFoldDB" id="A0A3N0EKS4"/>
<evidence type="ECO:0000313" key="2">
    <source>
        <dbReference type="EMBL" id="RNL88496.1"/>
    </source>
</evidence>
<dbReference type="PROSITE" id="PS51257">
    <property type="entry name" value="PROKAR_LIPOPROTEIN"/>
    <property type="match status" value="1"/>
</dbReference>
<keyword evidence="1" id="KW-0732">Signal</keyword>
<keyword evidence="3" id="KW-1185">Reference proteome</keyword>
<sequence>MRKVGLVLMICLFLLSCNDMIIDESGIESLEVFNNNKEKISVLNNNFEISNFVKKLNGAERKVIKFYPTYTIKISYQNGNEKILFSNGNNFKIDGLTYQMKQNVVDQE</sequence>
<organism evidence="2 3">
    <name type="scientific">Sinomicrobium pectinilyticum</name>
    <dbReference type="NCBI Taxonomy" id="1084421"/>
    <lineage>
        <taxon>Bacteria</taxon>
        <taxon>Pseudomonadati</taxon>
        <taxon>Bacteroidota</taxon>
        <taxon>Flavobacteriia</taxon>
        <taxon>Flavobacteriales</taxon>
        <taxon>Flavobacteriaceae</taxon>
        <taxon>Sinomicrobium</taxon>
    </lineage>
</organism>
<dbReference type="EMBL" id="RJTM01000059">
    <property type="protein sequence ID" value="RNL88496.1"/>
    <property type="molecule type" value="Genomic_DNA"/>
</dbReference>
<proteinExistence type="predicted"/>
<protein>
    <submittedName>
        <fullName evidence="2">Uncharacterized protein</fullName>
    </submittedName>
</protein>
<dbReference type="Proteomes" id="UP000267469">
    <property type="component" value="Unassembled WGS sequence"/>
</dbReference>